<gene>
    <name evidence="2" type="ORF">RR42_m1460</name>
</gene>
<keyword evidence="1" id="KW-1133">Transmembrane helix</keyword>
<keyword evidence="1" id="KW-0472">Membrane</keyword>
<dbReference type="STRING" id="68895.RR42_m1460"/>
<evidence type="ECO:0000313" key="2">
    <source>
        <dbReference type="EMBL" id="AJG18861.1"/>
    </source>
</evidence>
<organism evidence="2 3">
    <name type="scientific">Cupriavidus basilensis</name>
    <dbReference type="NCBI Taxonomy" id="68895"/>
    <lineage>
        <taxon>Bacteria</taxon>
        <taxon>Pseudomonadati</taxon>
        <taxon>Pseudomonadota</taxon>
        <taxon>Betaproteobacteria</taxon>
        <taxon>Burkholderiales</taxon>
        <taxon>Burkholderiaceae</taxon>
        <taxon>Cupriavidus</taxon>
    </lineage>
</organism>
<accession>A0A0C4YDM6</accession>
<dbReference type="KEGG" id="cbw:RR42_m1460"/>
<dbReference type="EMBL" id="CP010536">
    <property type="protein sequence ID" value="AJG18861.1"/>
    <property type="molecule type" value="Genomic_DNA"/>
</dbReference>
<proteinExistence type="predicted"/>
<evidence type="ECO:0000313" key="3">
    <source>
        <dbReference type="Proteomes" id="UP000031843"/>
    </source>
</evidence>
<name>A0A0C4YDM6_9BURK</name>
<feature type="transmembrane region" description="Helical" evidence="1">
    <location>
        <begin position="20"/>
        <end position="38"/>
    </location>
</feature>
<evidence type="ECO:0000256" key="1">
    <source>
        <dbReference type="SAM" id="Phobius"/>
    </source>
</evidence>
<keyword evidence="1" id="KW-0812">Transmembrane</keyword>
<reference evidence="2 3" key="1">
    <citation type="journal article" date="2015" name="Genome Announc.">
        <title>Complete Genome Sequence of Cupriavidus basilensis 4G11, Isolated from the Oak Ridge Field Research Center Site.</title>
        <authorList>
            <person name="Ray J."/>
            <person name="Waters R.J."/>
            <person name="Skerker J.M."/>
            <person name="Kuehl J.V."/>
            <person name="Price M.N."/>
            <person name="Huang J."/>
            <person name="Chakraborty R."/>
            <person name="Arkin A.P."/>
            <person name="Deutschbauer A."/>
        </authorList>
    </citation>
    <scope>NUCLEOTIDE SEQUENCE [LARGE SCALE GENOMIC DNA]</scope>
    <source>
        <strain evidence="2">4G11</strain>
    </source>
</reference>
<sequence>MNIISPKEWDQRPPGMIRSILGVSGVGVLFALIVFLGIN</sequence>
<keyword evidence="3" id="KW-1185">Reference proteome</keyword>
<dbReference type="AlphaFoldDB" id="A0A0C4YDM6"/>
<protein>
    <submittedName>
        <fullName evidence="2">Uncharacterized protein</fullName>
    </submittedName>
</protein>
<dbReference type="Proteomes" id="UP000031843">
    <property type="component" value="Chromosome main"/>
</dbReference>